<evidence type="ECO:0000313" key="2">
    <source>
        <dbReference type="EMBL" id="KAI1704132.1"/>
    </source>
</evidence>
<feature type="signal peptide" evidence="1">
    <location>
        <begin position="1"/>
        <end position="22"/>
    </location>
</feature>
<comment type="caution">
    <text evidence="2">The sequence shown here is derived from an EMBL/GenBank/DDBJ whole genome shotgun (WGS) entry which is preliminary data.</text>
</comment>
<keyword evidence="3" id="KW-1185">Reference proteome</keyword>
<dbReference type="AlphaFoldDB" id="A0AAD4R1P7"/>
<dbReference type="Proteomes" id="UP001201812">
    <property type="component" value="Unassembled WGS sequence"/>
</dbReference>
<gene>
    <name evidence="2" type="ORF">DdX_14496</name>
</gene>
<evidence type="ECO:0000256" key="1">
    <source>
        <dbReference type="SAM" id="SignalP"/>
    </source>
</evidence>
<name>A0AAD4R1P7_9BILA</name>
<accession>A0AAD4R1P7</accession>
<dbReference type="EMBL" id="JAKKPZ010000072">
    <property type="protein sequence ID" value="KAI1704132.1"/>
    <property type="molecule type" value="Genomic_DNA"/>
</dbReference>
<keyword evidence="1" id="KW-0732">Signal</keyword>
<reference evidence="2" key="1">
    <citation type="submission" date="2022-01" db="EMBL/GenBank/DDBJ databases">
        <title>Genome Sequence Resource for Two Populations of Ditylenchus destructor, the Migratory Endoparasitic Phytonematode.</title>
        <authorList>
            <person name="Zhang H."/>
            <person name="Lin R."/>
            <person name="Xie B."/>
        </authorList>
    </citation>
    <scope>NUCLEOTIDE SEQUENCE</scope>
    <source>
        <strain evidence="2">BazhouSP</strain>
    </source>
</reference>
<proteinExistence type="predicted"/>
<evidence type="ECO:0000313" key="3">
    <source>
        <dbReference type="Proteomes" id="UP001201812"/>
    </source>
</evidence>
<feature type="chain" id="PRO_5041922886" evidence="1">
    <location>
        <begin position="23"/>
        <end position="88"/>
    </location>
</feature>
<protein>
    <submittedName>
        <fullName evidence="2">Uncharacterized protein</fullName>
    </submittedName>
</protein>
<organism evidence="2 3">
    <name type="scientific">Ditylenchus destructor</name>
    <dbReference type="NCBI Taxonomy" id="166010"/>
    <lineage>
        <taxon>Eukaryota</taxon>
        <taxon>Metazoa</taxon>
        <taxon>Ecdysozoa</taxon>
        <taxon>Nematoda</taxon>
        <taxon>Chromadorea</taxon>
        <taxon>Rhabditida</taxon>
        <taxon>Tylenchina</taxon>
        <taxon>Tylenchomorpha</taxon>
        <taxon>Sphaerularioidea</taxon>
        <taxon>Anguinidae</taxon>
        <taxon>Anguininae</taxon>
        <taxon>Ditylenchus</taxon>
    </lineage>
</organism>
<sequence length="88" mass="9915">MGAYHTISSLICFSVIFTVSAAFDSSEVRLLEDQNGGSIKLQAVAYWCYFNNYFNASATKHTQYTAVTSPIIRFGKRSPQYTFGNTYF</sequence>